<sequence>MANEPSGHREPAVPFMAWLLGLQRLDKMLPGKNMLHFGPQGSLCSHAGSEADTCFPFDFAAMTTPEECVTSFSFCEPPFVSYRQLWNCGSCICSSQQLLLDPVSADGILQRTGMAAAPTPIVLSWPYPS</sequence>
<organism evidence="1 2">
    <name type="scientific">Alligator mississippiensis</name>
    <name type="common">American alligator</name>
    <dbReference type="NCBI Taxonomy" id="8496"/>
    <lineage>
        <taxon>Eukaryota</taxon>
        <taxon>Metazoa</taxon>
        <taxon>Chordata</taxon>
        <taxon>Craniata</taxon>
        <taxon>Vertebrata</taxon>
        <taxon>Euteleostomi</taxon>
        <taxon>Archelosauria</taxon>
        <taxon>Archosauria</taxon>
        <taxon>Crocodylia</taxon>
        <taxon>Alligatoridae</taxon>
        <taxon>Alligatorinae</taxon>
        <taxon>Alligator</taxon>
    </lineage>
</organism>
<accession>A0A151P6L7</accession>
<keyword evidence="2" id="KW-1185">Reference proteome</keyword>
<gene>
    <name evidence="1" type="ORF">Y1Q_0016836</name>
</gene>
<dbReference type="Proteomes" id="UP000050525">
    <property type="component" value="Unassembled WGS sequence"/>
</dbReference>
<dbReference type="EMBL" id="AKHW03000678">
    <property type="protein sequence ID" value="KYO44721.1"/>
    <property type="molecule type" value="Genomic_DNA"/>
</dbReference>
<evidence type="ECO:0000313" key="1">
    <source>
        <dbReference type="EMBL" id="KYO44721.1"/>
    </source>
</evidence>
<proteinExistence type="predicted"/>
<name>A0A151P6L7_ALLMI</name>
<reference evidence="1 2" key="1">
    <citation type="journal article" date="2012" name="Genome Biol.">
        <title>Sequencing three crocodilian genomes to illuminate the evolution of archosaurs and amniotes.</title>
        <authorList>
            <person name="St John J.A."/>
            <person name="Braun E.L."/>
            <person name="Isberg S.R."/>
            <person name="Miles L.G."/>
            <person name="Chong A.Y."/>
            <person name="Gongora J."/>
            <person name="Dalzell P."/>
            <person name="Moran C."/>
            <person name="Bed'hom B."/>
            <person name="Abzhanov A."/>
            <person name="Burgess S.C."/>
            <person name="Cooksey A.M."/>
            <person name="Castoe T.A."/>
            <person name="Crawford N.G."/>
            <person name="Densmore L.D."/>
            <person name="Drew J.C."/>
            <person name="Edwards S.V."/>
            <person name="Faircloth B.C."/>
            <person name="Fujita M.K."/>
            <person name="Greenwold M.J."/>
            <person name="Hoffmann F.G."/>
            <person name="Howard J.M."/>
            <person name="Iguchi T."/>
            <person name="Janes D.E."/>
            <person name="Khan S.Y."/>
            <person name="Kohno S."/>
            <person name="de Koning A.J."/>
            <person name="Lance S.L."/>
            <person name="McCarthy F.M."/>
            <person name="McCormack J.E."/>
            <person name="Merchant M.E."/>
            <person name="Peterson D.G."/>
            <person name="Pollock D.D."/>
            <person name="Pourmand N."/>
            <person name="Raney B.J."/>
            <person name="Roessler K.A."/>
            <person name="Sanford J.R."/>
            <person name="Sawyer R.H."/>
            <person name="Schmidt C.J."/>
            <person name="Triplett E.W."/>
            <person name="Tuberville T.D."/>
            <person name="Venegas-Anaya M."/>
            <person name="Howard J.T."/>
            <person name="Jarvis E.D."/>
            <person name="Guillette L.J.Jr."/>
            <person name="Glenn T.C."/>
            <person name="Green R.E."/>
            <person name="Ray D.A."/>
        </authorList>
    </citation>
    <scope>NUCLEOTIDE SEQUENCE [LARGE SCALE GENOMIC DNA]</scope>
    <source>
        <strain evidence="1">KSC_2009_1</strain>
    </source>
</reference>
<dbReference type="AlphaFoldDB" id="A0A151P6L7"/>
<comment type="caution">
    <text evidence="1">The sequence shown here is derived from an EMBL/GenBank/DDBJ whole genome shotgun (WGS) entry which is preliminary data.</text>
</comment>
<evidence type="ECO:0000313" key="2">
    <source>
        <dbReference type="Proteomes" id="UP000050525"/>
    </source>
</evidence>
<protein>
    <submittedName>
        <fullName evidence="1">Uncharacterized protein</fullName>
    </submittedName>
</protein>